<organism evidence="1 2">
    <name type="scientific">Methylobacterium nodulans (strain LMG 21967 / CNCM I-2342 / ORS 2060)</name>
    <dbReference type="NCBI Taxonomy" id="460265"/>
    <lineage>
        <taxon>Bacteria</taxon>
        <taxon>Pseudomonadati</taxon>
        <taxon>Pseudomonadota</taxon>
        <taxon>Alphaproteobacteria</taxon>
        <taxon>Hyphomicrobiales</taxon>
        <taxon>Methylobacteriaceae</taxon>
        <taxon>Methylobacterium</taxon>
    </lineage>
</organism>
<dbReference type="OrthoDB" id="8001674at2"/>
<name>B8IPD7_METNO</name>
<dbReference type="KEGG" id="mno:Mnod_7492"/>
<evidence type="ECO:0000313" key="2">
    <source>
        <dbReference type="Proteomes" id="UP000008207"/>
    </source>
</evidence>
<dbReference type="HOGENOM" id="CLU_178572_0_0_5"/>
<gene>
    <name evidence="1" type="ordered locus">Mnod_7492</name>
</gene>
<dbReference type="Proteomes" id="UP000008207">
    <property type="component" value="Chromosome"/>
</dbReference>
<reference evidence="1 2" key="1">
    <citation type="submission" date="2009-01" db="EMBL/GenBank/DDBJ databases">
        <title>Complete sequence of chromosome of Methylobacterium nodulans ORS 2060.</title>
        <authorList>
            <consortium name="US DOE Joint Genome Institute"/>
            <person name="Lucas S."/>
            <person name="Copeland A."/>
            <person name="Lapidus A."/>
            <person name="Glavina del Rio T."/>
            <person name="Dalin E."/>
            <person name="Tice H."/>
            <person name="Bruce D."/>
            <person name="Goodwin L."/>
            <person name="Pitluck S."/>
            <person name="Sims D."/>
            <person name="Brettin T."/>
            <person name="Detter J.C."/>
            <person name="Han C."/>
            <person name="Larimer F."/>
            <person name="Land M."/>
            <person name="Hauser L."/>
            <person name="Kyrpides N."/>
            <person name="Ivanova N."/>
            <person name="Marx C.J."/>
            <person name="Richardson P."/>
        </authorList>
    </citation>
    <scope>NUCLEOTIDE SEQUENCE [LARGE SCALE GENOMIC DNA]</scope>
    <source>
        <strain evidence="2">LMG 21967 / CNCM I-2342 / ORS 2060</strain>
    </source>
</reference>
<proteinExistence type="predicted"/>
<evidence type="ECO:0000313" key="1">
    <source>
        <dbReference type="EMBL" id="ACL62229.1"/>
    </source>
</evidence>
<protein>
    <submittedName>
        <fullName evidence="1">Uncharacterized protein</fullName>
    </submittedName>
</protein>
<sequence>MLVYLDKTLLAVVTQLRNSVSEEFAGRWFLEAGFGPCSHRAPEVFETAEDAKRWVRGCIEEDAAVWEHEAVA</sequence>
<dbReference type="RefSeq" id="WP_015933786.1">
    <property type="nucleotide sequence ID" value="NC_011894.1"/>
</dbReference>
<keyword evidence="2" id="KW-1185">Reference proteome</keyword>
<dbReference type="EMBL" id="CP001349">
    <property type="protein sequence ID" value="ACL62229.1"/>
    <property type="molecule type" value="Genomic_DNA"/>
</dbReference>
<accession>B8IPD7</accession>
<dbReference type="AlphaFoldDB" id="B8IPD7"/>